<feature type="signal peptide" evidence="7">
    <location>
        <begin position="1"/>
        <end position="24"/>
    </location>
</feature>
<gene>
    <name evidence="9" type="ORF">L596_005703</name>
</gene>
<reference evidence="9 10" key="2">
    <citation type="journal article" date="2019" name="G3 (Bethesda)">
        <title>Hybrid Assembly of the Genome of the Entomopathogenic Nematode Steinernema carpocapsae Identifies the X-Chromosome.</title>
        <authorList>
            <person name="Serra L."/>
            <person name="Macchietto M."/>
            <person name="Macias-Munoz A."/>
            <person name="McGill C.J."/>
            <person name="Rodriguez I.M."/>
            <person name="Rodriguez B."/>
            <person name="Murad R."/>
            <person name="Mortazavi A."/>
        </authorList>
    </citation>
    <scope>NUCLEOTIDE SEQUENCE [LARGE SCALE GENOMIC DNA]</scope>
    <source>
        <strain evidence="9 10">ALL</strain>
    </source>
</reference>
<accession>A0A4U8UZW3</accession>
<dbReference type="AlphaFoldDB" id="A0A4U8UZW3"/>
<dbReference type="EMBL" id="AZBU02000001">
    <property type="protein sequence ID" value="TMS39130.1"/>
    <property type="molecule type" value="Genomic_DNA"/>
</dbReference>
<dbReference type="GO" id="GO:0016020">
    <property type="term" value="C:membrane"/>
    <property type="evidence" value="ECO:0007669"/>
    <property type="project" value="GOC"/>
</dbReference>
<proteinExistence type="inferred from homology"/>
<keyword evidence="5 6" id="KW-0378">Hydrolase</keyword>
<name>A0A4U8UZW3_STECR</name>
<dbReference type="Proteomes" id="UP000298663">
    <property type="component" value="Unassembled WGS sequence"/>
</dbReference>
<comment type="catalytic activity">
    <reaction evidence="1">
        <text>a beta-D-glucosyl-(1&lt;-&gt;1')-N-acylsphing-4-enine + H2O = an N-acylsphing-4-enine + D-glucose</text>
        <dbReference type="Rhea" id="RHEA:13269"/>
        <dbReference type="ChEBI" id="CHEBI:4167"/>
        <dbReference type="ChEBI" id="CHEBI:15377"/>
        <dbReference type="ChEBI" id="CHEBI:22801"/>
        <dbReference type="ChEBI" id="CHEBI:52639"/>
        <dbReference type="EC" id="3.2.1.45"/>
    </reaction>
    <physiologicalReaction direction="left-to-right" evidence="1">
        <dbReference type="Rhea" id="RHEA:13270"/>
    </physiologicalReaction>
</comment>
<evidence type="ECO:0000256" key="2">
    <source>
        <dbReference type="ARBA" id="ARBA00005382"/>
    </source>
</evidence>
<dbReference type="InterPro" id="IPR033453">
    <property type="entry name" value="Glyco_hydro_30_TIM-barrel"/>
</dbReference>
<evidence type="ECO:0000256" key="1">
    <source>
        <dbReference type="ARBA" id="ARBA00001013"/>
    </source>
</evidence>
<dbReference type="PANTHER" id="PTHR11069">
    <property type="entry name" value="GLUCOSYLCERAMIDASE"/>
    <property type="match status" value="1"/>
</dbReference>
<dbReference type="GO" id="GO:0006680">
    <property type="term" value="P:glucosylceramide catabolic process"/>
    <property type="evidence" value="ECO:0007669"/>
    <property type="project" value="TreeGrafter"/>
</dbReference>
<dbReference type="PRINTS" id="PR00843">
    <property type="entry name" value="GLHYDRLASE30"/>
</dbReference>
<reference evidence="9 10" key="1">
    <citation type="journal article" date="2015" name="Genome Biol.">
        <title>Comparative genomics of Steinernema reveals deeply conserved gene regulatory networks.</title>
        <authorList>
            <person name="Dillman A.R."/>
            <person name="Macchietto M."/>
            <person name="Porter C.F."/>
            <person name="Rogers A."/>
            <person name="Williams B."/>
            <person name="Antoshechkin I."/>
            <person name="Lee M.M."/>
            <person name="Goodwin Z."/>
            <person name="Lu X."/>
            <person name="Lewis E.E."/>
            <person name="Goodrich-Blair H."/>
            <person name="Stock S.P."/>
            <person name="Adams B.J."/>
            <person name="Sternberg P.W."/>
            <person name="Mortazavi A."/>
        </authorList>
    </citation>
    <scope>NUCLEOTIDE SEQUENCE [LARGE SCALE GENOMIC DNA]</scope>
    <source>
        <strain evidence="9 10">ALL</strain>
    </source>
</reference>
<dbReference type="GO" id="GO:0004348">
    <property type="term" value="F:glucosylceramidase activity"/>
    <property type="evidence" value="ECO:0007669"/>
    <property type="project" value="UniProtKB-EC"/>
</dbReference>
<evidence type="ECO:0000256" key="3">
    <source>
        <dbReference type="ARBA" id="ARBA00012658"/>
    </source>
</evidence>
<dbReference type="PANTHER" id="PTHR11069:SF23">
    <property type="entry name" value="LYSOSOMAL ACID GLUCOSYLCERAMIDASE"/>
    <property type="match status" value="1"/>
</dbReference>
<dbReference type="Pfam" id="PF02055">
    <property type="entry name" value="Glyco_hydro_30"/>
    <property type="match status" value="1"/>
</dbReference>
<evidence type="ECO:0000256" key="7">
    <source>
        <dbReference type="SAM" id="SignalP"/>
    </source>
</evidence>
<dbReference type="STRING" id="34508.A0A4U8UZW3"/>
<dbReference type="Gene3D" id="3.20.20.80">
    <property type="entry name" value="Glycosidases"/>
    <property type="match status" value="1"/>
</dbReference>
<sequence length="539" mass="61701">MLMHAREGVLLLGFCVLFSTVVQASRSSNEKCTKVYLNPRNPDNFVCVCNSTLCHELPNFDPWSLRKQLIMFTTSKEGRRFEKSIWSLVSKKADDLRTQMGDVVDTELTIRRIRSESNQVRIKGFGGALTDSAAINLNALDEEVRLMLINAYFTNSGSEYSIVRFPIASCDFSTSEYSYADEEGDVRLKCFKLHEEDAWKINILKTIKKFRQKKGGMTGALYLFGSPWSAPGWMKSNGHMRGGGTLLDKYQRVYAAYIKRFIEAYSEARIDIQSVTVQNEPSTGRDPDYPYQTMYFSAKHQQDFVKNHLGPAFKEKDIELMIFDDLRYNISSFVDTVLADSEAAFYVDGIAVHWYADDDVDPAVLSEVHKNHPDKFILGSEACNTDQYKHVDYGSWERGDMYARDIIQDLRHNVSGWVDWNRALNMEGRPNWVQNFVDSPVLVNSGKQEFYLQPMYYVLAHFNKYVKKGMVMDEAKLQTRSDLEVISFRSVTEGKKTIVIRNPGSRDMEVKIMDPDCNGETVIVPIDAYSLNTLMYKCA</sequence>
<evidence type="ECO:0000313" key="9">
    <source>
        <dbReference type="EMBL" id="TMS39130.1"/>
    </source>
</evidence>
<protein>
    <recommendedName>
        <fullName evidence="3 6">Glucosylceramidase</fullName>
        <ecNumber evidence="3 6">3.2.1.45</ecNumber>
    </recommendedName>
</protein>
<evidence type="ECO:0000256" key="6">
    <source>
        <dbReference type="RuleBase" id="RU361188"/>
    </source>
</evidence>
<evidence type="ECO:0000256" key="5">
    <source>
        <dbReference type="ARBA" id="ARBA00022801"/>
    </source>
</evidence>
<feature type="domain" description="Glycosyl hydrolase family 30 TIM-barrel" evidence="8">
    <location>
        <begin position="122"/>
        <end position="466"/>
    </location>
</feature>
<organism evidence="9 10">
    <name type="scientific">Steinernema carpocapsae</name>
    <name type="common">Entomopathogenic nematode</name>
    <dbReference type="NCBI Taxonomy" id="34508"/>
    <lineage>
        <taxon>Eukaryota</taxon>
        <taxon>Metazoa</taxon>
        <taxon>Ecdysozoa</taxon>
        <taxon>Nematoda</taxon>
        <taxon>Chromadorea</taxon>
        <taxon>Rhabditida</taxon>
        <taxon>Tylenchina</taxon>
        <taxon>Panagrolaimomorpha</taxon>
        <taxon>Strongyloidoidea</taxon>
        <taxon>Steinernematidae</taxon>
        <taxon>Steinernema</taxon>
    </lineage>
</organism>
<evidence type="ECO:0000313" key="10">
    <source>
        <dbReference type="Proteomes" id="UP000298663"/>
    </source>
</evidence>
<keyword evidence="6" id="KW-0443">Lipid metabolism</keyword>
<dbReference type="InterPro" id="IPR017853">
    <property type="entry name" value="GH"/>
</dbReference>
<dbReference type="EC" id="3.2.1.45" evidence="3 6"/>
<dbReference type="InterPro" id="IPR001139">
    <property type="entry name" value="Glyco_hydro_30"/>
</dbReference>
<evidence type="ECO:0000259" key="8">
    <source>
        <dbReference type="Pfam" id="PF02055"/>
    </source>
</evidence>
<dbReference type="SUPFAM" id="SSF51445">
    <property type="entry name" value="(Trans)glycosidases"/>
    <property type="match status" value="1"/>
</dbReference>
<keyword evidence="6" id="KW-0746">Sphingolipid metabolism</keyword>
<keyword evidence="10" id="KW-1185">Reference proteome</keyword>
<dbReference type="OrthoDB" id="2160638at2759"/>
<evidence type="ECO:0000256" key="4">
    <source>
        <dbReference type="ARBA" id="ARBA00022729"/>
    </source>
</evidence>
<comment type="caution">
    <text evidence="9">The sequence shown here is derived from an EMBL/GenBank/DDBJ whole genome shotgun (WGS) entry which is preliminary data.</text>
</comment>
<comment type="similarity">
    <text evidence="2 6">Belongs to the glycosyl hydrolase 30 family.</text>
</comment>
<keyword evidence="4 7" id="KW-0732">Signal</keyword>
<feature type="chain" id="PRO_5020414332" description="Glucosylceramidase" evidence="7">
    <location>
        <begin position="25"/>
        <end position="539"/>
    </location>
</feature>
<keyword evidence="6" id="KW-0326">Glycosidase</keyword>